<dbReference type="AlphaFoldDB" id="A0A2I0I4R8"/>
<dbReference type="InterPro" id="IPR036188">
    <property type="entry name" value="FAD/NAD-bd_sf"/>
</dbReference>
<feature type="compositionally biased region" description="Basic and acidic residues" evidence="1">
    <location>
        <begin position="32"/>
        <end position="52"/>
    </location>
</feature>
<sequence length="230" mass="25846">MPTKALLKKKKKDQAKSDKSSPATLVRTSLRLGDEPRTGVKENGRRRGSREETEGEEEDKKRRQFRTSPGDFDMEGSRCCSLCNAVTEKRRTKTGLAEIFPLLRLSPELTPGPHPNLFPQPQELILPQRWKSPWPGPYLIFFLRQRQLPKSIPPSIENAHPSVLSKPDRTGRFDRSIGSSWSLARAAPAVHTLTKPPPPYTSRYVAVIGAGAAGLVAVRELRREGHWVRL</sequence>
<protein>
    <submittedName>
        <fullName evidence="2">Uncharacterized protein</fullName>
    </submittedName>
</protein>
<gene>
    <name evidence="2" type="ORF">CRG98_040786</name>
</gene>
<accession>A0A2I0I4R8</accession>
<keyword evidence="3" id="KW-1185">Reference proteome</keyword>
<proteinExistence type="predicted"/>
<evidence type="ECO:0000313" key="3">
    <source>
        <dbReference type="Proteomes" id="UP000233551"/>
    </source>
</evidence>
<name>A0A2I0I4R8_PUNGR</name>
<dbReference type="STRING" id="22663.A0A2I0I4R8"/>
<evidence type="ECO:0000313" key="2">
    <source>
        <dbReference type="EMBL" id="PKI38813.1"/>
    </source>
</evidence>
<organism evidence="2 3">
    <name type="scientific">Punica granatum</name>
    <name type="common">Pomegranate</name>
    <dbReference type="NCBI Taxonomy" id="22663"/>
    <lineage>
        <taxon>Eukaryota</taxon>
        <taxon>Viridiplantae</taxon>
        <taxon>Streptophyta</taxon>
        <taxon>Embryophyta</taxon>
        <taxon>Tracheophyta</taxon>
        <taxon>Spermatophyta</taxon>
        <taxon>Magnoliopsida</taxon>
        <taxon>eudicotyledons</taxon>
        <taxon>Gunneridae</taxon>
        <taxon>Pentapetalae</taxon>
        <taxon>rosids</taxon>
        <taxon>malvids</taxon>
        <taxon>Myrtales</taxon>
        <taxon>Lythraceae</taxon>
        <taxon>Punica</taxon>
    </lineage>
</organism>
<reference evidence="2 3" key="1">
    <citation type="submission" date="2017-11" db="EMBL/GenBank/DDBJ databases">
        <title>De-novo sequencing of pomegranate (Punica granatum L.) genome.</title>
        <authorList>
            <person name="Akparov Z."/>
            <person name="Amiraslanov A."/>
            <person name="Hajiyeva S."/>
            <person name="Abbasov M."/>
            <person name="Kaur K."/>
            <person name="Hamwieh A."/>
            <person name="Solovyev V."/>
            <person name="Salamov A."/>
            <person name="Braich B."/>
            <person name="Kosarev P."/>
            <person name="Mahmoud A."/>
            <person name="Hajiyev E."/>
            <person name="Babayeva S."/>
            <person name="Izzatullayeva V."/>
            <person name="Mammadov A."/>
            <person name="Mammadov A."/>
            <person name="Sharifova S."/>
            <person name="Ojaghi J."/>
            <person name="Eynullazada K."/>
            <person name="Bayramov B."/>
            <person name="Abdulazimova A."/>
            <person name="Shahmuradov I."/>
        </authorList>
    </citation>
    <scope>NUCLEOTIDE SEQUENCE [LARGE SCALE GENOMIC DNA]</scope>
    <source>
        <strain evidence="3">cv. AG2017</strain>
        <tissue evidence="2">Leaf</tissue>
    </source>
</reference>
<feature type="region of interest" description="Disordered" evidence="1">
    <location>
        <begin position="1"/>
        <end position="71"/>
    </location>
</feature>
<evidence type="ECO:0000256" key="1">
    <source>
        <dbReference type="SAM" id="MobiDB-lite"/>
    </source>
</evidence>
<comment type="caution">
    <text evidence="2">The sequence shown here is derived from an EMBL/GenBank/DDBJ whole genome shotgun (WGS) entry which is preliminary data.</text>
</comment>
<dbReference type="EMBL" id="PGOL01004015">
    <property type="protein sequence ID" value="PKI38813.1"/>
    <property type="molecule type" value="Genomic_DNA"/>
</dbReference>
<feature type="compositionally biased region" description="Basic residues" evidence="1">
    <location>
        <begin position="1"/>
        <end position="13"/>
    </location>
</feature>
<dbReference type="Proteomes" id="UP000233551">
    <property type="component" value="Unassembled WGS sequence"/>
</dbReference>
<dbReference type="Gene3D" id="3.50.50.60">
    <property type="entry name" value="FAD/NAD(P)-binding domain"/>
    <property type="match status" value="1"/>
</dbReference>
<dbReference type="SUPFAM" id="SSF51971">
    <property type="entry name" value="Nucleotide-binding domain"/>
    <property type="match status" value="1"/>
</dbReference>